<reference evidence="3" key="1">
    <citation type="submission" date="2025-08" db="UniProtKB">
        <authorList>
            <consortium name="RefSeq"/>
        </authorList>
    </citation>
    <scope>IDENTIFICATION</scope>
    <source>
        <tissue evidence="3">Whole sample</tissue>
    </source>
</reference>
<dbReference type="SMART" id="SM00034">
    <property type="entry name" value="CLECT"/>
    <property type="match status" value="1"/>
</dbReference>
<dbReference type="Proteomes" id="UP000694844">
    <property type="component" value="Chromosome 3"/>
</dbReference>
<keyword evidence="2" id="KW-1185">Reference proteome</keyword>
<dbReference type="Gene3D" id="3.50.4.10">
    <property type="entry name" value="Hepatocyte Growth Factor"/>
    <property type="match status" value="1"/>
</dbReference>
<dbReference type="Pfam" id="PF00059">
    <property type="entry name" value="Lectin_C"/>
    <property type="match status" value="1"/>
</dbReference>
<dbReference type="SUPFAM" id="SSF57414">
    <property type="entry name" value="Hairpin loop containing domain-like"/>
    <property type="match status" value="1"/>
</dbReference>
<name>A0A8B8DGT1_CRAVI</name>
<dbReference type="InterPro" id="IPR016186">
    <property type="entry name" value="C-type_lectin-like/link_sf"/>
</dbReference>
<dbReference type="Gene3D" id="3.10.100.10">
    <property type="entry name" value="Mannose-Binding Protein A, subunit A"/>
    <property type="match status" value="1"/>
</dbReference>
<dbReference type="InterPro" id="IPR001304">
    <property type="entry name" value="C-type_lectin-like"/>
</dbReference>
<evidence type="ECO:0000259" key="1">
    <source>
        <dbReference type="SMART" id="SM00034"/>
    </source>
</evidence>
<evidence type="ECO:0000313" key="3">
    <source>
        <dbReference type="RefSeq" id="XP_022327123.1"/>
    </source>
</evidence>
<accession>A0A8B8DGT1</accession>
<gene>
    <name evidence="3" type="primary">LOC111126638</name>
</gene>
<dbReference type="KEGG" id="cvn:111126638"/>
<dbReference type="GeneID" id="111126638"/>
<dbReference type="Pfam" id="PF00024">
    <property type="entry name" value="PAN_1"/>
    <property type="match status" value="1"/>
</dbReference>
<proteinExistence type="predicted"/>
<evidence type="ECO:0000313" key="2">
    <source>
        <dbReference type="Proteomes" id="UP000694844"/>
    </source>
</evidence>
<dbReference type="CDD" id="cd00037">
    <property type="entry name" value="CLECT"/>
    <property type="match status" value="1"/>
</dbReference>
<organism evidence="2 3">
    <name type="scientific">Crassostrea virginica</name>
    <name type="common">Eastern oyster</name>
    <dbReference type="NCBI Taxonomy" id="6565"/>
    <lineage>
        <taxon>Eukaryota</taxon>
        <taxon>Metazoa</taxon>
        <taxon>Spiralia</taxon>
        <taxon>Lophotrochozoa</taxon>
        <taxon>Mollusca</taxon>
        <taxon>Bivalvia</taxon>
        <taxon>Autobranchia</taxon>
        <taxon>Pteriomorphia</taxon>
        <taxon>Ostreida</taxon>
        <taxon>Ostreoidea</taxon>
        <taxon>Ostreidae</taxon>
        <taxon>Crassostrea</taxon>
    </lineage>
</organism>
<sequence>MCILLLVVSIDGEVEKGRAYRVLYASEIEDLKNTNLSTEAFDQNLGEFKHVRSVSICLAQCLDVPNCLSFQWNKITMLCRLFSISVAEALPHGIQNGNRYFSVLKDGCRKYGYIFNHDTNLCWKPFSSKRNYSNALQACQNDRGRLLRISSIQIWDYLRTELAEHSMSLFWIQGTTNGTHVITDDGTVSEFMSQAAEEAGEMDPYGRFIIAKQQGFFWMNVNPESQNGFLCQVASKFPS</sequence>
<dbReference type="OrthoDB" id="6141331at2759"/>
<dbReference type="InterPro" id="IPR003609">
    <property type="entry name" value="Pan_app"/>
</dbReference>
<protein>
    <submittedName>
        <fullName evidence="3">Uncharacterized protein LOC111126638</fullName>
    </submittedName>
</protein>
<feature type="domain" description="C-type lectin" evidence="1">
    <location>
        <begin position="108"/>
        <end position="232"/>
    </location>
</feature>
<dbReference type="InterPro" id="IPR016187">
    <property type="entry name" value="CTDL_fold"/>
</dbReference>
<dbReference type="SUPFAM" id="SSF56436">
    <property type="entry name" value="C-type lectin-like"/>
    <property type="match status" value="1"/>
</dbReference>
<dbReference type="AlphaFoldDB" id="A0A8B8DGT1"/>
<dbReference type="RefSeq" id="XP_022327123.1">
    <property type="nucleotide sequence ID" value="XM_022471415.1"/>
</dbReference>